<accession>A0AAD9KBP5</accession>
<dbReference type="InterPro" id="IPR007185">
    <property type="entry name" value="DNA_pol_a/d/e_bsu"/>
</dbReference>
<evidence type="ECO:0000259" key="6">
    <source>
        <dbReference type="Pfam" id="PF04042"/>
    </source>
</evidence>
<comment type="subcellular location">
    <subcellularLocation>
        <location evidence="1">Nucleus</location>
    </subcellularLocation>
</comment>
<keyword evidence="5" id="KW-0539">Nucleus</keyword>
<dbReference type="Pfam" id="PF04042">
    <property type="entry name" value="DNA_pol_E_B"/>
    <property type="match status" value="1"/>
</dbReference>
<gene>
    <name evidence="8" type="ORF">NP493_1223g00005</name>
</gene>
<comment type="similarity">
    <text evidence="2">Belongs to the DNA polymerase alpha subunit B family.</text>
</comment>
<dbReference type="Proteomes" id="UP001209878">
    <property type="component" value="Unassembled WGS sequence"/>
</dbReference>
<dbReference type="GO" id="GO:0006270">
    <property type="term" value="P:DNA replication initiation"/>
    <property type="evidence" value="ECO:0007669"/>
    <property type="project" value="TreeGrafter"/>
</dbReference>
<evidence type="ECO:0000256" key="2">
    <source>
        <dbReference type="ARBA" id="ARBA00007299"/>
    </source>
</evidence>
<evidence type="ECO:0000256" key="1">
    <source>
        <dbReference type="ARBA" id="ARBA00004123"/>
    </source>
</evidence>
<keyword evidence="9" id="KW-1185">Reference proteome</keyword>
<organism evidence="8 9">
    <name type="scientific">Ridgeia piscesae</name>
    <name type="common">Tubeworm</name>
    <dbReference type="NCBI Taxonomy" id="27915"/>
    <lineage>
        <taxon>Eukaryota</taxon>
        <taxon>Metazoa</taxon>
        <taxon>Spiralia</taxon>
        <taxon>Lophotrochozoa</taxon>
        <taxon>Annelida</taxon>
        <taxon>Polychaeta</taxon>
        <taxon>Sedentaria</taxon>
        <taxon>Canalipalpata</taxon>
        <taxon>Sabellida</taxon>
        <taxon>Siboglinidae</taxon>
        <taxon>Ridgeia</taxon>
    </lineage>
</organism>
<proteinExistence type="inferred from homology"/>
<keyword evidence="4" id="KW-0235">DNA replication</keyword>
<feature type="domain" description="DNA polymerase alpha/delta/epsilon subunit B" evidence="6">
    <location>
        <begin position="217"/>
        <end position="357"/>
    </location>
</feature>
<name>A0AAD9KBP5_RIDPI</name>
<dbReference type="EMBL" id="JAODUO010001220">
    <property type="protein sequence ID" value="KAK2168708.1"/>
    <property type="molecule type" value="Genomic_DNA"/>
</dbReference>
<dbReference type="PANTHER" id="PTHR23061:SF12">
    <property type="entry name" value="DNA POLYMERASE ALPHA SUBUNIT B"/>
    <property type="match status" value="1"/>
</dbReference>
<dbReference type="GO" id="GO:0005658">
    <property type="term" value="C:alpha DNA polymerase:primase complex"/>
    <property type="evidence" value="ECO:0007669"/>
    <property type="project" value="TreeGrafter"/>
</dbReference>
<reference evidence="8" key="1">
    <citation type="journal article" date="2023" name="Mol. Biol. Evol.">
        <title>Third-Generation Sequencing Reveals the Adaptive Role of the Epigenome in Three Deep-Sea Polychaetes.</title>
        <authorList>
            <person name="Perez M."/>
            <person name="Aroh O."/>
            <person name="Sun Y."/>
            <person name="Lan Y."/>
            <person name="Juniper S.K."/>
            <person name="Young C.R."/>
            <person name="Angers B."/>
            <person name="Qian P.Y."/>
        </authorList>
    </citation>
    <scope>NUCLEOTIDE SEQUENCE</scope>
    <source>
        <strain evidence="8">R07B-5</strain>
    </source>
</reference>
<dbReference type="AlphaFoldDB" id="A0AAD9KBP5"/>
<sequence length="431" mass="47346">MAAPTASVTVMMAPQNPLGLLHSPPGVSLQSQAHRPRSTANARMRVTWCVNLVTARPPGGILGHPQSRYLTLAGCRRSYKRFKYMFQKLMSNAFVLDDQIESMGKLLKEHHSIGDLAHVALPVQETVTVVGRLCCDSDGKLNAKSIVLEGSRETSGGRHIQLDLSAIERYSLFPGQIVALDGINSSGKTFVATKLYQGVPLPLAKPTETAQAGGISVVIAAGPFTTSDCLSYEPLEDLMKYLTKETPDVCILIGPFVDSRHPDIEKLPMTYDDFFLTIIAKMADCTQSLSMELVVLPSQWDVHHDPVYPQPPFTCCFVLQRKIHFMSDPCTLNINGVVFGVTSTDVLLHLGKEEISRYFLHCCCCQDITGCCCINPGRLTKGKVAGTFCRLVVSHNGQATQSKYNRSELVTLGFSHLCLLYKVCILLETCY</sequence>
<dbReference type="InterPro" id="IPR054300">
    <property type="entry name" value="OB_DPOA2"/>
</dbReference>
<protein>
    <recommendedName>
        <fullName evidence="3">DNA polymerase alpha subunit B</fullName>
    </recommendedName>
</protein>
<feature type="domain" description="DNA polymerase alpha subunit B OB" evidence="7">
    <location>
        <begin position="95"/>
        <end position="198"/>
    </location>
</feature>
<dbReference type="GO" id="GO:0003677">
    <property type="term" value="F:DNA binding"/>
    <property type="evidence" value="ECO:0007669"/>
    <property type="project" value="InterPro"/>
</dbReference>
<evidence type="ECO:0000256" key="5">
    <source>
        <dbReference type="ARBA" id="ARBA00023242"/>
    </source>
</evidence>
<dbReference type="Pfam" id="PF22062">
    <property type="entry name" value="OB_DPOA2"/>
    <property type="match status" value="1"/>
</dbReference>
<comment type="caution">
    <text evidence="8">The sequence shown here is derived from an EMBL/GenBank/DDBJ whole genome shotgun (WGS) entry which is preliminary data.</text>
</comment>
<dbReference type="Gene3D" id="3.60.21.60">
    <property type="match status" value="1"/>
</dbReference>
<dbReference type="InterPro" id="IPR016722">
    <property type="entry name" value="DNA_pol_alpha_bsu"/>
</dbReference>
<evidence type="ECO:0000256" key="3">
    <source>
        <dbReference type="ARBA" id="ARBA00018596"/>
    </source>
</evidence>
<evidence type="ECO:0000259" key="7">
    <source>
        <dbReference type="Pfam" id="PF22062"/>
    </source>
</evidence>
<evidence type="ECO:0000313" key="9">
    <source>
        <dbReference type="Proteomes" id="UP001209878"/>
    </source>
</evidence>
<evidence type="ECO:0000256" key="4">
    <source>
        <dbReference type="ARBA" id="ARBA00022705"/>
    </source>
</evidence>
<evidence type="ECO:0000313" key="8">
    <source>
        <dbReference type="EMBL" id="KAK2168708.1"/>
    </source>
</evidence>
<dbReference type="PANTHER" id="PTHR23061">
    <property type="entry name" value="DNA POLYMERASE 2 ALPHA 70 KDA SUBUNIT"/>
    <property type="match status" value="1"/>
</dbReference>